<evidence type="ECO:0000313" key="9">
    <source>
        <dbReference type="Proteomes" id="UP001174909"/>
    </source>
</evidence>
<dbReference type="SUPFAM" id="SSF81383">
    <property type="entry name" value="F-box domain"/>
    <property type="match status" value="1"/>
</dbReference>
<dbReference type="GO" id="GO:0008270">
    <property type="term" value="F:zinc ion binding"/>
    <property type="evidence" value="ECO:0007669"/>
    <property type="project" value="UniProtKB-KW"/>
</dbReference>
<dbReference type="EMBL" id="CASHTH010003371">
    <property type="protein sequence ID" value="CAI8043934.1"/>
    <property type="molecule type" value="Genomic_DNA"/>
</dbReference>
<dbReference type="Pfam" id="PF15965">
    <property type="entry name" value="zf-TRAF_2"/>
    <property type="match status" value="1"/>
</dbReference>
<evidence type="ECO:0000256" key="2">
    <source>
        <dbReference type="ARBA" id="ARBA00022771"/>
    </source>
</evidence>
<comment type="caution">
    <text evidence="8">The sequence shown here is derived from an EMBL/GenBank/DDBJ whole genome shotgun (WGS) entry which is preliminary data.</text>
</comment>
<dbReference type="Pfam" id="PF15966">
    <property type="entry name" value="F-box_4"/>
    <property type="match status" value="1"/>
</dbReference>
<evidence type="ECO:0000256" key="4">
    <source>
        <dbReference type="ARBA" id="ARBA00022833"/>
    </source>
</evidence>
<dbReference type="InterPro" id="IPR001810">
    <property type="entry name" value="F-box_dom"/>
</dbReference>
<keyword evidence="2 5" id="KW-0863">Zinc-finger</keyword>
<keyword evidence="3" id="KW-0833">Ubl conjugation pathway</keyword>
<sequence>MAPHSHCDGCLLASCRASSSNACPVQPCPGGCGVSLHGCKLDEHSSHTCPAALIPCTNACFGCETVLPRAKLGSHLAHCPANVAHCHFSYDREVGKVRSTPQTVDPRDAERQSYIDEKALGADLALAEKEDRFYGRRSNEDKGEPFQFSLHAHPGSSLTEPGSKSTARKLNLPPRDRVCIAASVERYGLRGIYTLHYYCFPCNEIVRRDEFSTHWRDCHVGVQTRLSHIVERCPLRDYGCQYGVLRLTPTPNGASLDYLSEADCVSVKFPDHTTKDCDSQPLPGSYAQHIQKQQELAIYGYGDESESYDVLSQLPAEILMKICGCLDSLGLWNLSLVNHYLRSICFYLVKKRGIVYRRWQKNQATGKWEQGEKRWSFSRVFRGTGSWTFTDAPALCSHVSSCPVLHSLTNPYDPDTRWDCPVSRSPDPKIRTKYTSPPSPFMHFTQDITVSVDTVILSRPVDHHNL</sequence>
<evidence type="ECO:0000256" key="1">
    <source>
        <dbReference type="ARBA" id="ARBA00022723"/>
    </source>
</evidence>
<dbReference type="Proteomes" id="UP001174909">
    <property type="component" value="Unassembled WGS sequence"/>
</dbReference>
<protein>
    <submittedName>
        <fullName evidence="8">F-box only protein 40</fullName>
    </submittedName>
</protein>
<dbReference type="InterPro" id="IPR036047">
    <property type="entry name" value="F-box-like_dom_sf"/>
</dbReference>
<dbReference type="InterPro" id="IPR001293">
    <property type="entry name" value="Znf_TRAF"/>
</dbReference>
<evidence type="ECO:0000256" key="3">
    <source>
        <dbReference type="ARBA" id="ARBA00022786"/>
    </source>
</evidence>
<accession>A0AA35T9P3</accession>
<evidence type="ECO:0000256" key="5">
    <source>
        <dbReference type="PROSITE-ProRule" id="PRU00207"/>
    </source>
</evidence>
<evidence type="ECO:0000259" key="6">
    <source>
        <dbReference type="PROSITE" id="PS50145"/>
    </source>
</evidence>
<dbReference type="AlphaFoldDB" id="A0AA35T9P3"/>
<keyword evidence="1 5" id="KW-0479">Metal-binding</keyword>
<evidence type="ECO:0000313" key="8">
    <source>
        <dbReference type="EMBL" id="CAI8043934.1"/>
    </source>
</evidence>
<feature type="domain" description="F-box" evidence="7">
    <location>
        <begin position="308"/>
        <end position="362"/>
    </location>
</feature>
<keyword evidence="9" id="KW-1185">Reference proteome</keyword>
<dbReference type="GO" id="GO:0061630">
    <property type="term" value="F:ubiquitin protein ligase activity"/>
    <property type="evidence" value="ECO:0007669"/>
    <property type="project" value="InterPro"/>
</dbReference>
<reference evidence="8" key="1">
    <citation type="submission" date="2023-03" db="EMBL/GenBank/DDBJ databases">
        <authorList>
            <person name="Steffen K."/>
            <person name="Cardenas P."/>
        </authorList>
    </citation>
    <scope>NUCLEOTIDE SEQUENCE</scope>
</reference>
<dbReference type="InterPro" id="IPR031890">
    <property type="entry name" value="Fbxo30/Fbxo40"/>
</dbReference>
<organism evidence="8 9">
    <name type="scientific">Geodia barretti</name>
    <name type="common">Barrett's horny sponge</name>
    <dbReference type="NCBI Taxonomy" id="519541"/>
    <lineage>
        <taxon>Eukaryota</taxon>
        <taxon>Metazoa</taxon>
        <taxon>Porifera</taxon>
        <taxon>Demospongiae</taxon>
        <taxon>Heteroscleromorpha</taxon>
        <taxon>Tetractinellida</taxon>
        <taxon>Astrophorina</taxon>
        <taxon>Geodiidae</taxon>
        <taxon>Geodia</taxon>
    </lineage>
</organism>
<dbReference type="InterPro" id="IPR043013">
    <property type="entry name" value="Znf_TRAF_N"/>
</dbReference>
<proteinExistence type="predicted"/>
<feature type="domain" description="TRAF-type" evidence="6">
    <location>
        <begin position="44"/>
        <end position="88"/>
    </location>
</feature>
<keyword evidence="4 5" id="KW-0862">Zinc</keyword>
<dbReference type="Gene3D" id="1.20.1280.50">
    <property type="match status" value="1"/>
</dbReference>
<evidence type="ECO:0000259" key="7">
    <source>
        <dbReference type="PROSITE" id="PS50181"/>
    </source>
</evidence>
<feature type="zinc finger region" description="TRAF-type" evidence="5">
    <location>
        <begin position="44"/>
        <end position="88"/>
    </location>
</feature>
<gene>
    <name evidence="8" type="ORF">GBAR_LOCUS24398</name>
</gene>
<dbReference type="PROSITE" id="PS50145">
    <property type="entry name" value="ZF_TRAF"/>
    <property type="match status" value="1"/>
</dbReference>
<name>A0AA35T9P3_GEOBA</name>
<dbReference type="PANTHER" id="PTHR15933">
    <property type="entry name" value="PROTEIN CBG16327"/>
    <property type="match status" value="1"/>
</dbReference>
<dbReference type="PANTHER" id="PTHR15933:SF20">
    <property type="entry name" value="F-BOX DOMAIN-CONTAINING PROTEIN"/>
    <property type="match status" value="1"/>
</dbReference>
<dbReference type="Gene3D" id="3.30.40.150">
    <property type="entry name" value="TRAF-like zinc-finger, N-terminal subdomain"/>
    <property type="match status" value="1"/>
</dbReference>
<dbReference type="PROSITE" id="PS50181">
    <property type="entry name" value="FBOX"/>
    <property type="match status" value="1"/>
</dbReference>